<accession>S2IWE0</accession>
<dbReference type="EMBL" id="KE124159">
    <property type="protein sequence ID" value="EPB81624.1"/>
    <property type="molecule type" value="Genomic_DNA"/>
</dbReference>
<gene>
    <name evidence="1" type="ORF">HMPREF1544_11644</name>
</gene>
<protein>
    <submittedName>
        <fullName evidence="1">Uncharacterized protein</fullName>
    </submittedName>
</protein>
<dbReference type="VEuPathDB" id="FungiDB:HMPREF1544_11644"/>
<evidence type="ECO:0000313" key="1">
    <source>
        <dbReference type="EMBL" id="EPB81624.1"/>
    </source>
</evidence>
<dbReference type="Proteomes" id="UP000014254">
    <property type="component" value="Unassembled WGS sequence"/>
</dbReference>
<keyword evidence="2" id="KW-1185">Reference proteome</keyword>
<evidence type="ECO:0000313" key="2">
    <source>
        <dbReference type="Proteomes" id="UP000014254"/>
    </source>
</evidence>
<dbReference type="InParanoid" id="S2IWE0"/>
<proteinExistence type="predicted"/>
<reference evidence="2" key="1">
    <citation type="submission" date="2013-05" db="EMBL/GenBank/DDBJ databases">
        <title>The Genome sequence of Mucor circinelloides f. circinelloides 1006PhL.</title>
        <authorList>
            <consortium name="The Broad Institute Genomics Platform"/>
            <person name="Cuomo C."/>
            <person name="Earl A."/>
            <person name="Findley K."/>
            <person name="Lee S.C."/>
            <person name="Walker B."/>
            <person name="Young S."/>
            <person name="Zeng Q."/>
            <person name="Gargeya S."/>
            <person name="Fitzgerald M."/>
            <person name="Haas B."/>
            <person name="Abouelleil A."/>
            <person name="Allen A.W."/>
            <person name="Alvarado L."/>
            <person name="Arachchi H.M."/>
            <person name="Berlin A.M."/>
            <person name="Chapman S.B."/>
            <person name="Gainer-Dewar J."/>
            <person name="Goldberg J."/>
            <person name="Griggs A."/>
            <person name="Gujja S."/>
            <person name="Hansen M."/>
            <person name="Howarth C."/>
            <person name="Imamovic A."/>
            <person name="Ireland A."/>
            <person name="Larimer J."/>
            <person name="McCowan C."/>
            <person name="Murphy C."/>
            <person name="Pearson M."/>
            <person name="Poon T.W."/>
            <person name="Priest M."/>
            <person name="Roberts A."/>
            <person name="Saif S."/>
            <person name="Shea T."/>
            <person name="Sisk P."/>
            <person name="Sykes S."/>
            <person name="Wortman J."/>
            <person name="Nusbaum C."/>
            <person name="Birren B."/>
        </authorList>
    </citation>
    <scope>NUCLEOTIDE SEQUENCE [LARGE SCALE GENOMIC DNA]</scope>
    <source>
        <strain evidence="2">1006PhL</strain>
    </source>
</reference>
<dbReference type="AlphaFoldDB" id="S2IWE0"/>
<sequence>MLPTTIVKTLREHRGFLDEAALGNVFTSLFKDKVFEEQQFAGFIKCFNKGLNSETLKRDVKDRKFGALEDLLNWLEDLYNSDDSDVLIDDSDIESVVGLKSVHDKLKSGKLLTTKTVSQPTNEYTSSLVP</sequence>
<name>S2IWE0_MUCC1</name>
<organism evidence="1 2">
    <name type="scientific">Mucor circinelloides f. circinelloides (strain 1006PhL)</name>
    <name type="common">Mucormycosis agent</name>
    <name type="synonym">Calyptromyces circinelloides</name>
    <dbReference type="NCBI Taxonomy" id="1220926"/>
    <lineage>
        <taxon>Eukaryota</taxon>
        <taxon>Fungi</taxon>
        <taxon>Fungi incertae sedis</taxon>
        <taxon>Mucoromycota</taxon>
        <taxon>Mucoromycotina</taxon>
        <taxon>Mucoromycetes</taxon>
        <taxon>Mucorales</taxon>
        <taxon>Mucorineae</taxon>
        <taxon>Mucoraceae</taxon>
        <taxon>Mucor</taxon>
    </lineage>
</organism>